<protein>
    <submittedName>
        <fullName evidence="1">Uncharacterized protein</fullName>
    </submittedName>
</protein>
<accession>A0A0E9TZ41</accession>
<dbReference type="EMBL" id="GBXM01049648">
    <property type="protein sequence ID" value="JAH58929.1"/>
    <property type="molecule type" value="Transcribed_RNA"/>
</dbReference>
<proteinExistence type="predicted"/>
<name>A0A0E9TZ41_ANGAN</name>
<reference evidence="1" key="1">
    <citation type="submission" date="2014-11" db="EMBL/GenBank/DDBJ databases">
        <authorList>
            <person name="Amaro Gonzalez C."/>
        </authorList>
    </citation>
    <scope>NUCLEOTIDE SEQUENCE</scope>
</reference>
<dbReference type="AlphaFoldDB" id="A0A0E9TZ41"/>
<organism evidence="1">
    <name type="scientific">Anguilla anguilla</name>
    <name type="common">European freshwater eel</name>
    <name type="synonym">Muraena anguilla</name>
    <dbReference type="NCBI Taxonomy" id="7936"/>
    <lineage>
        <taxon>Eukaryota</taxon>
        <taxon>Metazoa</taxon>
        <taxon>Chordata</taxon>
        <taxon>Craniata</taxon>
        <taxon>Vertebrata</taxon>
        <taxon>Euteleostomi</taxon>
        <taxon>Actinopterygii</taxon>
        <taxon>Neopterygii</taxon>
        <taxon>Teleostei</taxon>
        <taxon>Anguilliformes</taxon>
        <taxon>Anguillidae</taxon>
        <taxon>Anguilla</taxon>
    </lineage>
</organism>
<reference evidence="1" key="2">
    <citation type="journal article" date="2015" name="Fish Shellfish Immunol.">
        <title>Early steps in the European eel (Anguilla anguilla)-Vibrio vulnificus interaction in the gills: Role of the RtxA13 toxin.</title>
        <authorList>
            <person name="Callol A."/>
            <person name="Pajuelo D."/>
            <person name="Ebbesson L."/>
            <person name="Teles M."/>
            <person name="MacKenzie S."/>
            <person name="Amaro C."/>
        </authorList>
    </citation>
    <scope>NUCLEOTIDE SEQUENCE</scope>
</reference>
<evidence type="ECO:0000313" key="1">
    <source>
        <dbReference type="EMBL" id="JAH58929.1"/>
    </source>
</evidence>
<sequence>MLRVGQPHKMTGINIYHRLFSETTQIFFLQEMAQISNTSSKPNIFCDHG</sequence>